<comment type="caution">
    <text evidence="2">The sequence shown here is derived from an EMBL/GenBank/DDBJ whole genome shotgun (WGS) entry which is preliminary data.</text>
</comment>
<dbReference type="EMBL" id="BSDZ01000024">
    <property type="protein sequence ID" value="GLI65510.1"/>
    <property type="molecule type" value="Genomic_DNA"/>
</dbReference>
<proteinExistence type="predicted"/>
<evidence type="ECO:0000313" key="3">
    <source>
        <dbReference type="Proteomes" id="UP001165090"/>
    </source>
</evidence>
<organism evidence="2 3">
    <name type="scientific">Volvox africanus</name>
    <dbReference type="NCBI Taxonomy" id="51714"/>
    <lineage>
        <taxon>Eukaryota</taxon>
        <taxon>Viridiplantae</taxon>
        <taxon>Chlorophyta</taxon>
        <taxon>core chlorophytes</taxon>
        <taxon>Chlorophyceae</taxon>
        <taxon>CS clade</taxon>
        <taxon>Chlamydomonadales</taxon>
        <taxon>Volvocaceae</taxon>
        <taxon>Volvox</taxon>
    </lineage>
</organism>
<evidence type="ECO:0000259" key="1">
    <source>
        <dbReference type="Pfam" id="PF23354"/>
    </source>
</evidence>
<gene>
    <name evidence="2" type="ORF">VaNZ11_009059</name>
</gene>
<name>A0ABQ5S7H4_9CHLO</name>
<dbReference type="InterPro" id="IPR021717">
    <property type="entry name" value="Nucleoporin_Nup160"/>
</dbReference>
<protein>
    <recommendedName>
        <fullName evidence="1">NUP160 middle TPR domain-containing protein</fullName>
    </recommendedName>
</protein>
<dbReference type="Pfam" id="PF23354">
    <property type="entry name" value="TPR_NUP160_120_M"/>
    <property type="match status" value="1"/>
</dbReference>
<dbReference type="PANTHER" id="PTHR21286">
    <property type="entry name" value="NUCLEAR PORE COMPLEX PROTEIN NUP160"/>
    <property type="match status" value="1"/>
</dbReference>
<keyword evidence="3" id="KW-1185">Reference proteome</keyword>
<sequence length="1499" mass="159179">DTGGRQRSNGSRHLVPTYIAADSPQHTLASGVSHVAAAESHHGGGSELTLVVEFEAPDTLSRYIYAYTLSSSAGGRLALSNSVELKQQETGVVVLEARVSGDTIWLLVRSQGWGKVLGFDRNSGEKTSNAVLADSASERAGSLMGGTGNSAEVDQELWECLLEAFPEHLSAEAQVCQAVLVPGQTCRASLRDALSDHGTSVSPLEVENAPFAKLQSWMREAVFNLQLRMPSASVPECWLSFLTTYRKHWACQHPPLGLMLHRGSPEWLGLARGGGMLCMLRPSAFVEMLTTRLRLRGDVDDLHHCAVEAGALLGPLVQEACLVLLVAGVDPLERLIPRLCETLHRGPSTAGGGGGSSMGACVSPGGAAGGTRTAVLTDSAREAQQRWRQRRLQVIVTIGQRLGSHTSLADSMSAYLDAMNQSTLEPYVSTAPGGGDGALASGNAATAFLVSTGRQICRAMATAGLHAALLLGLAVQQCALGTAPLAREVLVELEGTLLPFVCELLQRAALGLWLTETPSSKDEAADMEPALSALKHLRLGSKSREDPEIEVRSAGAAQHKQLSFGYGGAVGAATAEAAATAPSSLPSGDISLAARLVPAFFTGCGNVHLDLLGGPEVAGHLFTLYLQYGGIAGRQLKIPVAARVLQLGCKLSKMREYRNLAELSQLAGAKDSADAGPQFLRGMGIACALILELRGSDAAEVALVRCKTRQGTVPRAKRIAEAVGCFFRAAAGLASDSSDTFRAILSELGGKLAGINQRFPHAAAAPVAATHLAQQTQRRRQVALWQLQFCEYVMEELFAGVPEGAVAFAEAALEHFRTAYGNPADPIHARSPLAVAAAAAPAGVDPAAMLLQDSAEIVDDPAIREARLWGNIYFYCVDMRKYDRAYAALLANPLPASRLQNLRHLVHVLITEGRLQTLCALPFAGVVVVPAWEASAAKDGAGSSGSQMDAQQAVESGFGSGFGSVPRRTVSLLSQVLDMLHRRTRELFESPQPYQVLYDFLVCRSDFKGAARAMTAYAWRLRSEAADTQATIAEALRAYELAISCLSQLPSDEAWLDLTDPWMKEHVKMRNMHHHVLGHMARSAAAEGGIATSATAADGQLVSAAAAIFGGSGAERRDSGVASTLAVDGDSGMVATLQSLKRERTLLFYSSMVAARVPGLRPLRQWDNEEAILQQLVLLGRYDGAQALVEGCCGGQGYGGSQWLKYMQLVVENLAEHCTILQLKDGGLTPNGERPPRRRLDPVHDEFEGGGLGAASAAAVAATLGGRAAPLWGKLRNLLLEIVNRDRDVELNSGGLPVAWLLRDTAARAVLSTDKRINIPQWLQDMFLAPPGDSVAAAPASMGSWSCGPASLLALYVQHNRLPAAVELVCSQVDLWSNEDVLRRRQHCAAWMPYPQVELLRAKLVVSKQLNEQRFGSLLEQLDASMAAHVELVRMDTEGVKAYQIEGVDVSGGGGGISQAAGSPALLMLQAPEAASPPAGRVPSPMFGTEMRGGLRLFG</sequence>
<reference evidence="2 3" key="1">
    <citation type="journal article" date="2023" name="IScience">
        <title>Expanded male sex-determining region conserved during the evolution of homothallism in the green alga Volvox.</title>
        <authorList>
            <person name="Yamamoto K."/>
            <person name="Matsuzaki R."/>
            <person name="Mahakham W."/>
            <person name="Heman W."/>
            <person name="Sekimoto H."/>
            <person name="Kawachi M."/>
            <person name="Minakuchi Y."/>
            <person name="Toyoda A."/>
            <person name="Nozaki H."/>
        </authorList>
    </citation>
    <scope>NUCLEOTIDE SEQUENCE [LARGE SCALE GENOMIC DNA]</scope>
    <source>
        <strain evidence="2 3">NIES-4468</strain>
    </source>
</reference>
<accession>A0ABQ5S7H4</accession>
<evidence type="ECO:0000313" key="2">
    <source>
        <dbReference type="EMBL" id="GLI65510.1"/>
    </source>
</evidence>
<dbReference type="InterPro" id="IPR056535">
    <property type="entry name" value="TPR_NUP160_M"/>
</dbReference>
<dbReference type="PANTHER" id="PTHR21286:SF0">
    <property type="entry name" value="NUCLEAR PORE COMPLEX PROTEIN NUP160"/>
    <property type="match status" value="1"/>
</dbReference>
<feature type="domain" description="NUP160 middle TPR" evidence="1">
    <location>
        <begin position="859"/>
        <end position="925"/>
    </location>
</feature>
<dbReference type="Proteomes" id="UP001165090">
    <property type="component" value="Unassembled WGS sequence"/>
</dbReference>
<feature type="non-terminal residue" evidence="2">
    <location>
        <position position="1"/>
    </location>
</feature>